<evidence type="ECO:0000313" key="2">
    <source>
        <dbReference type="Proteomes" id="UP000481033"/>
    </source>
</evidence>
<keyword evidence="2" id="KW-1185">Reference proteome</keyword>
<comment type="caution">
    <text evidence="1">The sequence shown here is derived from an EMBL/GenBank/DDBJ whole genome shotgun (WGS) entry which is preliminary data.</text>
</comment>
<proteinExistence type="predicted"/>
<dbReference type="AlphaFoldDB" id="A0A6M0RSA7"/>
<gene>
    <name evidence="1" type="ORF">DXZ20_25830</name>
</gene>
<sequence length="79" mass="8924">MAVIPTFPIVRGYRPFIATILGNGIRKKRLPTQPIDWHLSTLKIMKINVLDELWEVIANESKLVSEQFCCPVGRQGMGS</sequence>
<dbReference type="Proteomes" id="UP000481033">
    <property type="component" value="Unassembled WGS sequence"/>
</dbReference>
<accession>A0A6M0RSA7</accession>
<organism evidence="1 2">
    <name type="scientific">Adonisia turfae CCMR0081</name>
    <dbReference type="NCBI Taxonomy" id="2292702"/>
    <lineage>
        <taxon>Bacteria</taxon>
        <taxon>Bacillati</taxon>
        <taxon>Cyanobacteriota</taxon>
        <taxon>Adonisia</taxon>
        <taxon>Adonisia turfae</taxon>
    </lineage>
</organism>
<protein>
    <submittedName>
        <fullName evidence="1">Uncharacterized protein</fullName>
    </submittedName>
</protein>
<reference evidence="1 2" key="1">
    <citation type="journal article" date="2020" name="Microb. Ecol.">
        <title>Ecogenomics of the Marine Benthic Filamentous Cyanobacterium Adonisia.</title>
        <authorList>
            <person name="Walter J.M."/>
            <person name="Coutinho F.H."/>
            <person name="Leomil L."/>
            <person name="Hargreaves P.I."/>
            <person name="Campeao M.E."/>
            <person name="Vieira V.V."/>
            <person name="Silva B.S."/>
            <person name="Fistarol G.O."/>
            <person name="Salomon P.S."/>
            <person name="Sawabe T."/>
            <person name="Mino S."/>
            <person name="Hosokawa M."/>
            <person name="Miyashita H."/>
            <person name="Maruyama F."/>
            <person name="van Verk M.C."/>
            <person name="Dutilh B.E."/>
            <person name="Thompson C.C."/>
            <person name="Thompson F.L."/>
        </authorList>
    </citation>
    <scope>NUCLEOTIDE SEQUENCE [LARGE SCALE GENOMIC DNA]</scope>
    <source>
        <strain evidence="1 2">CCMR0081</strain>
    </source>
</reference>
<evidence type="ECO:0000313" key="1">
    <source>
        <dbReference type="EMBL" id="NEZ58999.1"/>
    </source>
</evidence>
<name>A0A6M0RSA7_9CYAN</name>
<dbReference type="EMBL" id="QXHD01000004">
    <property type="protein sequence ID" value="NEZ58999.1"/>
    <property type="molecule type" value="Genomic_DNA"/>
</dbReference>